<dbReference type="OrthoDB" id="957652at2"/>
<proteinExistence type="predicted"/>
<dbReference type="Gene3D" id="3.40.970.30">
    <property type="entry name" value="yp_829618.1 like domains"/>
    <property type="match status" value="1"/>
</dbReference>
<comment type="caution">
    <text evidence="2">The sequence shown here is derived from an EMBL/GenBank/DDBJ whole genome shotgun (WGS) entry which is preliminary data.</text>
</comment>
<accession>A0A3E1QDU2</accession>
<sequence>MLDFFENDYATYKLSDGILSIRYHSDVSIDFDAAVQIVKDRLLLQQGEHLPVLCDIRGVKEINKSARGYLAVEGSVLIKAAAFIVESPVSEVLSSFYLRTSKPPIPNRSFQSIEEAKRFLNSF</sequence>
<dbReference type="AlphaFoldDB" id="A0A3E1QDU2"/>
<feature type="domain" description="DUF7793" evidence="1">
    <location>
        <begin position="12"/>
        <end position="123"/>
    </location>
</feature>
<dbReference type="RefSeq" id="WP_117159390.1">
    <property type="nucleotide sequence ID" value="NZ_QVID01000001.1"/>
</dbReference>
<evidence type="ECO:0000313" key="2">
    <source>
        <dbReference type="EMBL" id="RFN60331.1"/>
    </source>
</evidence>
<dbReference type="EMBL" id="QVID01000001">
    <property type="protein sequence ID" value="RFN60331.1"/>
    <property type="molecule type" value="Genomic_DNA"/>
</dbReference>
<organism evidence="2 3">
    <name type="scientific">Marixanthomonas ophiurae</name>
    <dbReference type="NCBI Taxonomy" id="387659"/>
    <lineage>
        <taxon>Bacteria</taxon>
        <taxon>Pseudomonadati</taxon>
        <taxon>Bacteroidota</taxon>
        <taxon>Flavobacteriia</taxon>
        <taxon>Flavobacteriales</taxon>
        <taxon>Flavobacteriaceae</taxon>
        <taxon>Marixanthomonas</taxon>
    </lineage>
</organism>
<evidence type="ECO:0000313" key="3">
    <source>
        <dbReference type="Proteomes" id="UP000261082"/>
    </source>
</evidence>
<dbReference type="Proteomes" id="UP000261082">
    <property type="component" value="Unassembled WGS sequence"/>
</dbReference>
<dbReference type="InterPro" id="IPR056695">
    <property type="entry name" value="DUF7793"/>
</dbReference>
<evidence type="ECO:0000259" key="1">
    <source>
        <dbReference type="Pfam" id="PF25056"/>
    </source>
</evidence>
<dbReference type="Pfam" id="PF25056">
    <property type="entry name" value="DUF7793"/>
    <property type="match status" value="1"/>
</dbReference>
<gene>
    <name evidence="2" type="ORF">DZ858_09910</name>
</gene>
<protein>
    <recommendedName>
        <fullName evidence="1">DUF7793 domain-containing protein</fullName>
    </recommendedName>
</protein>
<name>A0A3E1QDU2_9FLAO</name>
<dbReference type="Gene3D" id="3.40.1680.10">
    <property type="entry name" value="yp_829618.1 domain like"/>
    <property type="match status" value="1"/>
</dbReference>
<reference evidence="2 3" key="1">
    <citation type="journal article" date="2007" name="Int. J. Syst. Evol. Microbiol.">
        <title>Marixanthomonas ophiurae gen. nov., sp. nov., a marine bacterium of the family Flavobacteriaceae isolated from a deep-sea brittle star.</title>
        <authorList>
            <person name="Romanenko L.A."/>
            <person name="Uchino M."/>
            <person name="Frolova G.M."/>
            <person name="Mikhailov V.V."/>
        </authorList>
    </citation>
    <scope>NUCLEOTIDE SEQUENCE [LARGE SCALE GENOMIC DNA]</scope>
    <source>
        <strain evidence="2 3">KMM 3046</strain>
    </source>
</reference>
<keyword evidence="3" id="KW-1185">Reference proteome</keyword>